<dbReference type="EMBL" id="JBHUOL010000013">
    <property type="protein sequence ID" value="MFD2909021.1"/>
    <property type="molecule type" value="Genomic_DNA"/>
</dbReference>
<name>A0ABW5ZAA4_9FLAO</name>
<sequence length="72" mass="8720">MNTIRIEAIIDEFYLKNEWFYKPFHNCISFFEFNTNRKAPLYSCEMDGVNEMTYQVKENRIYISGYESLAIE</sequence>
<organism evidence="1 2">
    <name type="scientific">Flavobacterium ardleyense</name>
    <dbReference type="NCBI Taxonomy" id="2038737"/>
    <lineage>
        <taxon>Bacteria</taxon>
        <taxon>Pseudomonadati</taxon>
        <taxon>Bacteroidota</taxon>
        <taxon>Flavobacteriia</taxon>
        <taxon>Flavobacteriales</taxon>
        <taxon>Flavobacteriaceae</taxon>
        <taxon>Flavobacterium</taxon>
    </lineage>
</organism>
<dbReference type="Proteomes" id="UP001597549">
    <property type="component" value="Unassembled WGS sequence"/>
</dbReference>
<gene>
    <name evidence="1" type="ORF">ACFSX9_09750</name>
</gene>
<evidence type="ECO:0000313" key="1">
    <source>
        <dbReference type="EMBL" id="MFD2909021.1"/>
    </source>
</evidence>
<keyword evidence="2" id="KW-1185">Reference proteome</keyword>
<proteinExistence type="predicted"/>
<evidence type="ECO:0000313" key="2">
    <source>
        <dbReference type="Proteomes" id="UP001597549"/>
    </source>
</evidence>
<comment type="caution">
    <text evidence="1">The sequence shown here is derived from an EMBL/GenBank/DDBJ whole genome shotgun (WGS) entry which is preliminary data.</text>
</comment>
<protein>
    <submittedName>
        <fullName evidence="1">Uncharacterized protein</fullName>
    </submittedName>
</protein>
<accession>A0ABW5ZAA4</accession>
<dbReference type="RefSeq" id="WP_379807141.1">
    <property type="nucleotide sequence ID" value="NZ_JBHUOL010000013.1"/>
</dbReference>
<reference evidence="2" key="1">
    <citation type="journal article" date="2019" name="Int. J. Syst. Evol. Microbiol.">
        <title>The Global Catalogue of Microorganisms (GCM) 10K type strain sequencing project: providing services to taxonomists for standard genome sequencing and annotation.</title>
        <authorList>
            <consortium name="The Broad Institute Genomics Platform"/>
            <consortium name="The Broad Institute Genome Sequencing Center for Infectious Disease"/>
            <person name="Wu L."/>
            <person name="Ma J."/>
        </authorList>
    </citation>
    <scope>NUCLEOTIDE SEQUENCE [LARGE SCALE GENOMIC DNA]</scope>
    <source>
        <strain evidence="2">KCTC 52644</strain>
    </source>
</reference>